<dbReference type="EMBL" id="KV750514">
    <property type="protein sequence ID" value="OCL04412.1"/>
    <property type="molecule type" value="Genomic_DNA"/>
</dbReference>
<keyword evidence="3" id="KW-1185">Reference proteome</keyword>
<name>A0A8E2JPB1_9PEZI</name>
<dbReference type="Pfam" id="PF08975">
    <property type="entry name" value="2H-phosphodiest"/>
    <property type="match status" value="1"/>
</dbReference>
<organism evidence="2 3">
    <name type="scientific">Glonium stellatum</name>
    <dbReference type="NCBI Taxonomy" id="574774"/>
    <lineage>
        <taxon>Eukaryota</taxon>
        <taxon>Fungi</taxon>
        <taxon>Dikarya</taxon>
        <taxon>Ascomycota</taxon>
        <taxon>Pezizomycotina</taxon>
        <taxon>Dothideomycetes</taxon>
        <taxon>Pleosporomycetidae</taxon>
        <taxon>Gloniales</taxon>
        <taxon>Gloniaceae</taxon>
        <taxon>Glonium</taxon>
    </lineage>
</organism>
<evidence type="ECO:0000259" key="1">
    <source>
        <dbReference type="Pfam" id="PF08975"/>
    </source>
</evidence>
<reference evidence="2 3" key="1">
    <citation type="journal article" date="2016" name="Nat. Commun.">
        <title>Ectomycorrhizal ecology is imprinted in the genome of the dominant symbiotic fungus Cenococcum geophilum.</title>
        <authorList>
            <consortium name="DOE Joint Genome Institute"/>
            <person name="Peter M."/>
            <person name="Kohler A."/>
            <person name="Ohm R.A."/>
            <person name="Kuo A."/>
            <person name="Krutzmann J."/>
            <person name="Morin E."/>
            <person name="Arend M."/>
            <person name="Barry K.W."/>
            <person name="Binder M."/>
            <person name="Choi C."/>
            <person name="Clum A."/>
            <person name="Copeland A."/>
            <person name="Grisel N."/>
            <person name="Haridas S."/>
            <person name="Kipfer T."/>
            <person name="LaButti K."/>
            <person name="Lindquist E."/>
            <person name="Lipzen A."/>
            <person name="Maire R."/>
            <person name="Meier B."/>
            <person name="Mihaltcheva S."/>
            <person name="Molinier V."/>
            <person name="Murat C."/>
            <person name="Poggeler S."/>
            <person name="Quandt C.A."/>
            <person name="Sperisen C."/>
            <person name="Tritt A."/>
            <person name="Tisserant E."/>
            <person name="Crous P.W."/>
            <person name="Henrissat B."/>
            <person name="Nehls U."/>
            <person name="Egli S."/>
            <person name="Spatafora J.W."/>
            <person name="Grigoriev I.V."/>
            <person name="Martin F.M."/>
        </authorList>
    </citation>
    <scope>NUCLEOTIDE SEQUENCE [LARGE SCALE GENOMIC DNA]</scope>
    <source>
        <strain evidence="2 3">CBS 207.34</strain>
    </source>
</reference>
<dbReference type="AlphaFoldDB" id="A0A8E2JPB1"/>
<gene>
    <name evidence="2" type="ORF">AOQ84DRAFT_356419</name>
</gene>
<dbReference type="InterPro" id="IPR009097">
    <property type="entry name" value="Cyclic_Pdiesterase"/>
</dbReference>
<accession>A0A8E2JPB1</accession>
<protein>
    <submittedName>
        <fullName evidence="2">DUF1868-domain-containing protein</fullName>
    </submittedName>
</protein>
<dbReference type="Proteomes" id="UP000250140">
    <property type="component" value="Unassembled WGS sequence"/>
</dbReference>
<dbReference type="OrthoDB" id="2877829at2759"/>
<proteinExistence type="predicted"/>
<evidence type="ECO:0000313" key="2">
    <source>
        <dbReference type="EMBL" id="OCL04412.1"/>
    </source>
</evidence>
<dbReference type="Gene3D" id="3.90.1140.10">
    <property type="entry name" value="Cyclic phosphodiesterase"/>
    <property type="match status" value="1"/>
</dbReference>
<evidence type="ECO:0000313" key="3">
    <source>
        <dbReference type="Proteomes" id="UP000250140"/>
    </source>
</evidence>
<sequence length="244" mass="27656">MSSDSAGLQRQFGNSRPQYPLGVPGKFDINGKVQRFPGNTIISHLSPSSGLYASLLSLYEKLCQSRLSSVFTLLPPPSWHMTIFEGVCDQVRKPGFWPSDLAIDDPLDKCDSLFEEKLASFDLQCDPPYRMSITGFDPLEIGIGVRLEPKTPGEAERLRNLRQRLADTLQIRHPGHDSYGLHLSIAYLIRHLTKEQKGELLALLEGHLREMPLDFELGAPEFCKFENMHAFHRQFYLKNRETGV</sequence>
<feature type="domain" description="DUF1868" evidence="1">
    <location>
        <begin position="26"/>
        <end position="139"/>
    </location>
</feature>
<dbReference type="SUPFAM" id="SSF55144">
    <property type="entry name" value="LigT-like"/>
    <property type="match status" value="1"/>
</dbReference>
<dbReference type="InterPro" id="IPR015069">
    <property type="entry name" value="2H-PEstase_DUF1868"/>
</dbReference>